<dbReference type="Gene3D" id="6.10.250.660">
    <property type="match status" value="1"/>
</dbReference>
<dbReference type="Proteomes" id="UP001596189">
    <property type="component" value="Unassembled WGS sequence"/>
</dbReference>
<sequence length="178" mass="19627">MSAPMRFRRVGKLARGYDVSQVDAFIARALGGSVSSNLIRSVGFDLKLGGYQVEPVDAALDRLEDEIAATERSGERRSLGERGFVKDVTAQAQVLRARLSRPHGDRFARGSAWERSYDVEQVDMMCDDIAEYFDGATALSAEELRGAVFASRRGARGYSEKAVDRFLDRVVSVISRVS</sequence>
<dbReference type="RefSeq" id="WP_345717882.1">
    <property type="nucleotide sequence ID" value="NZ_BAABFP010000007.1"/>
</dbReference>
<proteinExistence type="predicted"/>
<dbReference type="NCBIfam" id="TIGR03543">
    <property type="entry name" value="divI1A_rptt_fam"/>
    <property type="match status" value="1"/>
</dbReference>
<keyword evidence="2" id="KW-1185">Reference proteome</keyword>
<dbReference type="InterPro" id="IPR019933">
    <property type="entry name" value="DivIVA_domain"/>
</dbReference>
<dbReference type="NCBIfam" id="TIGR03544">
    <property type="entry name" value="DivI1A_domain"/>
    <property type="match status" value="2"/>
</dbReference>
<evidence type="ECO:0000313" key="2">
    <source>
        <dbReference type="Proteomes" id="UP001596189"/>
    </source>
</evidence>
<name>A0ABW1JKH7_9ACTN</name>
<dbReference type="InterPro" id="IPR019932">
    <property type="entry name" value="CHP03543"/>
</dbReference>
<evidence type="ECO:0000313" key="1">
    <source>
        <dbReference type="EMBL" id="MFC6009367.1"/>
    </source>
</evidence>
<gene>
    <name evidence="1" type="ORF">ACFQDO_19725</name>
</gene>
<accession>A0ABW1JKH7</accession>
<organism evidence="1 2">
    <name type="scientific">Angustibacter luteus</name>
    <dbReference type="NCBI Taxonomy" id="658456"/>
    <lineage>
        <taxon>Bacteria</taxon>
        <taxon>Bacillati</taxon>
        <taxon>Actinomycetota</taxon>
        <taxon>Actinomycetes</taxon>
        <taxon>Kineosporiales</taxon>
        <taxon>Kineosporiaceae</taxon>
    </lineage>
</organism>
<comment type="caution">
    <text evidence="1">The sequence shown here is derived from an EMBL/GenBank/DDBJ whole genome shotgun (WGS) entry which is preliminary data.</text>
</comment>
<reference evidence="2" key="1">
    <citation type="journal article" date="2019" name="Int. J. Syst. Evol. Microbiol.">
        <title>The Global Catalogue of Microorganisms (GCM) 10K type strain sequencing project: providing services to taxonomists for standard genome sequencing and annotation.</title>
        <authorList>
            <consortium name="The Broad Institute Genomics Platform"/>
            <consortium name="The Broad Institute Genome Sequencing Center for Infectious Disease"/>
            <person name="Wu L."/>
            <person name="Ma J."/>
        </authorList>
    </citation>
    <scope>NUCLEOTIDE SEQUENCE [LARGE SCALE GENOMIC DNA]</scope>
    <source>
        <strain evidence="2">KACC 14249</strain>
    </source>
</reference>
<dbReference type="EMBL" id="JBHSRD010000008">
    <property type="protein sequence ID" value="MFC6009367.1"/>
    <property type="molecule type" value="Genomic_DNA"/>
</dbReference>
<protein>
    <submittedName>
        <fullName evidence="1">DivIVA domain-containing protein</fullName>
    </submittedName>
</protein>